<name>A0A1V3XCG8_MYCKA</name>
<proteinExistence type="predicted"/>
<dbReference type="EMBL" id="MVBN01000003">
    <property type="protein sequence ID" value="OOK76913.1"/>
    <property type="molecule type" value="Genomic_DNA"/>
</dbReference>
<dbReference type="Proteomes" id="UP000188532">
    <property type="component" value="Unassembled WGS sequence"/>
</dbReference>
<reference evidence="1 2" key="1">
    <citation type="submission" date="2017-02" db="EMBL/GenBank/DDBJ databases">
        <title>Complete genome sequences of Mycobacterium kansasii strains isolated from rhesus macaques.</title>
        <authorList>
            <person name="Panda A."/>
            <person name="Nagaraj S."/>
            <person name="Zhao X."/>
            <person name="Tettelin H."/>
            <person name="Detolla L.J."/>
        </authorList>
    </citation>
    <scope>NUCLEOTIDE SEQUENCE [LARGE SCALE GENOMIC DNA]</scope>
    <source>
        <strain evidence="1 2">11-3469</strain>
    </source>
</reference>
<organism evidence="1 2">
    <name type="scientific">Mycobacterium kansasii</name>
    <dbReference type="NCBI Taxonomy" id="1768"/>
    <lineage>
        <taxon>Bacteria</taxon>
        <taxon>Bacillati</taxon>
        <taxon>Actinomycetota</taxon>
        <taxon>Actinomycetes</taxon>
        <taxon>Mycobacteriales</taxon>
        <taxon>Mycobacteriaceae</taxon>
        <taxon>Mycobacterium</taxon>
    </lineage>
</organism>
<dbReference type="AlphaFoldDB" id="A0A1V3XCG8"/>
<accession>A0A1V3XCG8</accession>
<gene>
    <name evidence="1" type="ORF">BZL29_3591</name>
</gene>
<comment type="caution">
    <text evidence="1">The sequence shown here is derived from an EMBL/GenBank/DDBJ whole genome shotgun (WGS) entry which is preliminary data.</text>
</comment>
<sequence>MNVVGYSQTANIASRDMQLLDPGGTPSSLPISFALLNNSMNPMRPRLRGEHAAAAT</sequence>
<evidence type="ECO:0000313" key="1">
    <source>
        <dbReference type="EMBL" id="OOK76913.1"/>
    </source>
</evidence>
<evidence type="ECO:0000313" key="2">
    <source>
        <dbReference type="Proteomes" id="UP000188532"/>
    </source>
</evidence>
<protein>
    <submittedName>
        <fullName evidence="1">PE-PPE domain protein</fullName>
    </submittedName>
</protein>